<accession>A0AA85J281</accession>
<comment type="similarity">
    <text evidence="1">Belongs to the annexin family.</text>
</comment>
<name>A0AA85J281_TRIRE</name>
<keyword evidence="4" id="KW-1185">Reference proteome</keyword>
<dbReference type="SMART" id="SM00335">
    <property type="entry name" value="ANX"/>
    <property type="match status" value="3"/>
</dbReference>
<dbReference type="PRINTS" id="PR00196">
    <property type="entry name" value="ANNEXIN"/>
</dbReference>
<dbReference type="InterPro" id="IPR018502">
    <property type="entry name" value="Annexin_repeat"/>
</dbReference>
<dbReference type="Proteomes" id="UP000050795">
    <property type="component" value="Unassembled WGS sequence"/>
</dbReference>
<sequence length="349" mass="39991">MQVDNKVIMKPTIRCPVMINPEKDAERINKSIKLIDADEDIINEILGHRNFIQRMVIAEAYKRLYNKDITEHLGSVLLGGYDSLVKTMFRNPMEILANDLYKGMKTLGSNYQIMTDIICCCNNTEIYLLKKAYDKILMAEDPKCCRQRSLEVDVMKESKGAYKLFMQQLLKGERCEDCKIQATSTKNITEEALHGVNQQLVADDVNELYEASEGQIGKGDPSVFISILSKRSKYHIQAVYNAYYKKYGHLLVDAISRKFSNPLRTAMNTVIMALIDLRLLLICQLYCSMEGIGMNEDTVIRIICLRCEIDLQNIKELYEKFFYKPLTKSIACETQGGLKKLLLILLNCE</sequence>
<evidence type="ECO:0000256" key="1">
    <source>
        <dbReference type="ARBA" id="ARBA00007831"/>
    </source>
</evidence>
<dbReference type="GO" id="GO:0005544">
    <property type="term" value="F:calcium-dependent phospholipid binding"/>
    <property type="evidence" value="ECO:0007669"/>
    <property type="project" value="InterPro"/>
</dbReference>
<evidence type="ECO:0000313" key="4">
    <source>
        <dbReference type="Proteomes" id="UP000050795"/>
    </source>
</evidence>
<dbReference type="Pfam" id="PF00191">
    <property type="entry name" value="Annexin"/>
    <property type="match status" value="3"/>
</dbReference>
<dbReference type="InterPro" id="IPR037104">
    <property type="entry name" value="Annexin_sf"/>
</dbReference>
<dbReference type="AlphaFoldDB" id="A0AA85J281"/>
<evidence type="ECO:0000313" key="5">
    <source>
        <dbReference type="WBParaSite" id="TREG1_127880.2"/>
    </source>
</evidence>
<evidence type="ECO:0000256" key="2">
    <source>
        <dbReference type="ARBA" id="ARBA00022737"/>
    </source>
</evidence>
<dbReference type="SUPFAM" id="SSF47874">
    <property type="entry name" value="Annexin"/>
    <property type="match status" value="1"/>
</dbReference>
<dbReference type="InterPro" id="IPR001464">
    <property type="entry name" value="Annexin"/>
</dbReference>
<dbReference type="Gene3D" id="1.10.220.10">
    <property type="entry name" value="Annexin"/>
    <property type="match status" value="4"/>
</dbReference>
<keyword evidence="2" id="KW-0677">Repeat</keyword>
<protein>
    <recommendedName>
        <fullName evidence="6">Annexin</fullName>
    </recommendedName>
</protein>
<evidence type="ECO:0008006" key="6">
    <source>
        <dbReference type="Google" id="ProtNLM"/>
    </source>
</evidence>
<organism evidence="4 5">
    <name type="scientific">Trichobilharzia regenti</name>
    <name type="common">Nasal bird schistosome</name>
    <dbReference type="NCBI Taxonomy" id="157069"/>
    <lineage>
        <taxon>Eukaryota</taxon>
        <taxon>Metazoa</taxon>
        <taxon>Spiralia</taxon>
        <taxon>Lophotrochozoa</taxon>
        <taxon>Platyhelminthes</taxon>
        <taxon>Trematoda</taxon>
        <taxon>Digenea</taxon>
        <taxon>Strigeidida</taxon>
        <taxon>Schistosomatoidea</taxon>
        <taxon>Schistosomatidae</taxon>
        <taxon>Trichobilharzia</taxon>
    </lineage>
</organism>
<reference evidence="4" key="1">
    <citation type="submission" date="2022-06" db="EMBL/GenBank/DDBJ databases">
        <authorList>
            <person name="Berger JAMES D."/>
            <person name="Berger JAMES D."/>
        </authorList>
    </citation>
    <scope>NUCLEOTIDE SEQUENCE [LARGE SCALE GENOMIC DNA]</scope>
</reference>
<dbReference type="GO" id="GO:0005886">
    <property type="term" value="C:plasma membrane"/>
    <property type="evidence" value="ECO:0007669"/>
    <property type="project" value="TreeGrafter"/>
</dbReference>
<dbReference type="GO" id="GO:0005509">
    <property type="term" value="F:calcium ion binding"/>
    <property type="evidence" value="ECO:0007669"/>
    <property type="project" value="InterPro"/>
</dbReference>
<dbReference type="PROSITE" id="PS51897">
    <property type="entry name" value="ANNEXIN_2"/>
    <property type="match status" value="3"/>
</dbReference>
<proteinExistence type="inferred from homology"/>
<dbReference type="WBParaSite" id="TREG1_127880.2">
    <property type="protein sequence ID" value="TREG1_127880.2"/>
    <property type="gene ID" value="TREG1_127880"/>
</dbReference>
<dbReference type="GO" id="GO:0005737">
    <property type="term" value="C:cytoplasm"/>
    <property type="evidence" value="ECO:0007669"/>
    <property type="project" value="TreeGrafter"/>
</dbReference>
<evidence type="ECO:0000256" key="3">
    <source>
        <dbReference type="ARBA" id="ARBA00023216"/>
    </source>
</evidence>
<dbReference type="GO" id="GO:0001786">
    <property type="term" value="F:phosphatidylserine binding"/>
    <property type="evidence" value="ECO:0007669"/>
    <property type="project" value="TreeGrafter"/>
</dbReference>
<reference evidence="5" key="2">
    <citation type="submission" date="2023-11" db="UniProtKB">
        <authorList>
            <consortium name="WormBaseParasite"/>
        </authorList>
    </citation>
    <scope>IDENTIFICATION</scope>
</reference>
<keyword evidence="3" id="KW-0041">Annexin</keyword>
<dbReference type="PANTHER" id="PTHR10502">
    <property type="entry name" value="ANNEXIN"/>
    <property type="match status" value="1"/>
</dbReference>
<dbReference type="PANTHER" id="PTHR10502:SF102">
    <property type="entry name" value="ANNEXIN B11"/>
    <property type="match status" value="1"/>
</dbReference>